<feature type="chain" id="PRO_5001495180" description="ZP domain-containing protein" evidence="1">
    <location>
        <begin position="18"/>
        <end position="130"/>
    </location>
</feature>
<proteinExistence type="predicted"/>
<gene>
    <name evidence="2" type="primary">Acey_s0424.g1215</name>
    <name evidence="2" type="ORF">Y032_0424g1215</name>
</gene>
<organism evidence="2 3">
    <name type="scientific">Ancylostoma ceylanicum</name>
    <dbReference type="NCBI Taxonomy" id="53326"/>
    <lineage>
        <taxon>Eukaryota</taxon>
        <taxon>Metazoa</taxon>
        <taxon>Ecdysozoa</taxon>
        <taxon>Nematoda</taxon>
        <taxon>Chromadorea</taxon>
        <taxon>Rhabditida</taxon>
        <taxon>Rhabditina</taxon>
        <taxon>Rhabditomorpha</taxon>
        <taxon>Strongyloidea</taxon>
        <taxon>Ancylostomatidae</taxon>
        <taxon>Ancylostomatinae</taxon>
        <taxon>Ancylostoma</taxon>
    </lineage>
</organism>
<reference evidence="3" key="1">
    <citation type="journal article" date="2015" name="Nat. Genet.">
        <title>The genome and transcriptome of the zoonotic hookworm Ancylostoma ceylanicum identify infection-specific gene families.</title>
        <authorList>
            <person name="Schwarz E.M."/>
            <person name="Hu Y."/>
            <person name="Antoshechkin I."/>
            <person name="Miller M.M."/>
            <person name="Sternberg P.W."/>
            <person name="Aroian R.V."/>
        </authorList>
    </citation>
    <scope>NUCLEOTIDE SEQUENCE</scope>
    <source>
        <strain evidence="3">HY135</strain>
    </source>
</reference>
<dbReference type="AlphaFoldDB" id="A0A016X2T6"/>
<protein>
    <recommendedName>
        <fullName evidence="4">ZP domain-containing protein</fullName>
    </recommendedName>
</protein>
<evidence type="ECO:0000313" key="3">
    <source>
        <dbReference type="Proteomes" id="UP000024635"/>
    </source>
</evidence>
<accession>A0A016X2T6</accession>
<name>A0A016X2T6_9BILA</name>
<dbReference type="OrthoDB" id="5895312at2759"/>
<evidence type="ECO:0008006" key="4">
    <source>
        <dbReference type="Google" id="ProtNLM"/>
    </source>
</evidence>
<sequence>MNCLYILLAFLVLFAQGSDVEFDQESEHGHGHGGLFPPSIDFHTFKRMQHLKNNLDISQIQLLTARSIRVWYIMQSRTAPPLDCGTVEYDIFIEECQVGGTGKRSLTKIYKAFEEPSLSSLRCVALLRLC</sequence>
<keyword evidence="1" id="KW-0732">Signal</keyword>
<evidence type="ECO:0000313" key="2">
    <source>
        <dbReference type="EMBL" id="EYC45533.1"/>
    </source>
</evidence>
<keyword evidence="3" id="KW-1185">Reference proteome</keyword>
<evidence type="ECO:0000256" key="1">
    <source>
        <dbReference type="SAM" id="SignalP"/>
    </source>
</evidence>
<dbReference type="Proteomes" id="UP000024635">
    <property type="component" value="Unassembled WGS sequence"/>
</dbReference>
<feature type="signal peptide" evidence="1">
    <location>
        <begin position="1"/>
        <end position="17"/>
    </location>
</feature>
<dbReference type="EMBL" id="JARK01000024">
    <property type="protein sequence ID" value="EYC45533.1"/>
    <property type="molecule type" value="Genomic_DNA"/>
</dbReference>
<comment type="caution">
    <text evidence="2">The sequence shown here is derived from an EMBL/GenBank/DDBJ whole genome shotgun (WGS) entry which is preliminary data.</text>
</comment>